<dbReference type="Pfam" id="PF05007">
    <property type="entry name" value="Mannosyl_trans"/>
    <property type="match status" value="1"/>
</dbReference>
<evidence type="ECO:0000256" key="7">
    <source>
        <dbReference type="ARBA" id="ARBA00022679"/>
    </source>
</evidence>
<evidence type="ECO:0000256" key="9">
    <source>
        <dbReference type="ARBA" id="ARBA00022824"/>
    </source>
</evidence>
<dbReference type="FunCoup" id="A3GGM5">
    <property type="interactions" value="599"/>
</dbReference>
<dbReference type="OrthoDB" id="1741594at2759"/>
<feature type="transmembrane region" description="Helical" evidence="13">
    <location>
        <begin position="372"/>
        <end position="391"/>
    </location>
</feature>
<dbReference type="AlphaFoldDB" id="A3GGM5"/>
<dbReference type="RefSeq" id="XP_001387574.1">
    <property type="nucleotide sequence ID" value="XM_001387537.1"/>
</dbReference>
<evidence type="ECO:0000256" key="1">
    <source>
        <dbReference type="ARBA" id="ARBA00004477"/>
    </source>
</evidence>
<feature type="transmembrane region" description="Helical" evidence="13">
    <location>
        <begin position="153"/>
        <end position="182"/>
    </location>
</feature>
<dbReference type="GO" id="GO:0031505">
    <property type="term" value="P:fungal-type cell wall organization"/>
    <property type="evidence" value="ECO:0007669"/>
    <property type="project" value="EnsemblFungi"/>
</dbReference>
<dbReference type="HOGENOM" id="CLU_024220_1_0_1"/>
<dbReference type="PANTHER" id="PTHR12886:SF0">
    <property type="entry name" value="GPI MANNOSYLTRANSFERASE 1"/>
    <property type="match status" value="1"/>
</dbReference>
<comment type="function">
    <text evidence="12 13">Mannosyltransferase involved in glycosylphosphatidylinositol-anchor biosynthesis. Transfers the first alpha-1,4-mannose to GlcN-acyl-PI during GPI precursor assembly. Required for cell wall integrity.</text>
</comment>
<evidence type="ECO:0000256" key="8">
    <source>
        <dbReference type="ARBA" id="ARBA00022692"/>
    </source>
</evidence>
<proteinExistence type="inferred from homology"/>
<evidence type="ECO:0000313" key="15">
    <source>
        <dbReference type="Proteomes" id="UP000002258"/>
    </source>
</evidence>
<keyword evidence="8 13" id="KW-0812">Transmembrane</keyword>
<dbReference type="GO" id="GO:1990529">
    <property type="term" value="C:glycosylphosphatidylinositol-mannosyltransferase I complex"/>
    <property type="evidence" value="ECO:0007669"/>
    <property type="project" value="EnsemblFungi"/>
</dbReference>
<comment type="similarity">
    <text evidence="3 13">Belongs to the PIGM family.</text>
</comment>
<evidence type="ECO:0000256" key="6">
    <source>
        <dbReference type="ARBA" id="ARBA00022676"/>
    </source>
</evidence>
<keyword evidence="9 13" id="KW-0256">Endoplasmic reticulum</keyword>
<feature type="transmembrane region" description="Helical" evidence="13">
    <location>
        <begin position="203"/>
        <end position="224"/>
    </location>
</feature>
<evidence type="ECO:0000256" key="3">
    <source>
        <dbReference type="ARBA" id="ARBA00011071"/>
    </source>
</evidence>
<comment type="pathway">
    <text evidence="2 13">Glycolipid biosynthesis; glycosylphosphatidylinositol-anchor biosynthesis.</text>
</comment>
<evidence type="ECO:0000313" key="14">
    <source>
        <dbReference type="EMBL" id="EAZ63551.1"/>
    </source>
</evidence>
<feature type="transmembrane region" description="Helical" evidence="13">
    <location>
        <begin position="269"/>
        <end position="287"/>
    </location>
</feature>
<dbReference type="GeneID" id="4851424"/>
<evidence type="ECO:0000256" key="10">
    <source>
        <dbReference type="ARBA" id="ARBA00022989"/>
    </source>
</evidence>
<evidence type="ECO:0000256" key="13">
    <source>
        <dbReference type="RuleBase" id="RU365064"/>
    </source>
</evidence>
<keyword evidence="5 13" id="KW-0337">GPI-anchor biosynthesis</keyword>
<keyword evidence="11 13" id="KW-0472">Membrane</keyword>
<dbReference type="OMA" id="LINCWIL"/>
<protein>
    <recommendedName>
        <fullName evidence="4 13">GPI mannosyltransferase 1</fullName>
        <ecNumber evidence="13">2.4.1.-</ecNumber>
    </recommendedName>
    <alternativeName>
        <fullName evidence="13">GPI mannosyltransferase I</fullName>
    </alternativeName>
</protein>
<feature type="transmembrane region" description="Helical" evidence="13">
    <location>
        <begin position="111"/>
        <end position="133"/>
    </location>
</feature>
<organism evidence="14 15">
    <name type="scientific">Scheffersomyces stipitis (strain ATCC 58785 / CBS 6054 / NBRC 10063 / NRRL Y-11545)</name>
    <name type="common">Yeast</name>
    <name type="synonym">Pichia stipitis</name>
    <dbReference type="NCBI Taxonomy" id="322104"/>
    <lineage>
        <taxon>Eukaryota</taxon>
        <taxon>Fungi</taxon>
        <taxon>Dikarya</taxon>
        <taxon>Ascomycota</taxon>
        <taxon>Saccharomycotina</taxon>
        <taxon>Pichiomycetes</taxon>
        <taxon>Debaryomycetaceae</taxon>
        <taxon>Scheffersomyces</taxon>
    </lineage>
</organism>
<feature type="transmembrane region" description="Helical" evidence="13">
    <location>
        <begin position="7"/>
        <end position="24"/>
    </location>
</feature>
<evidence type="ECO:0000256" key="11">
    <source>
        <dbReference type="ARBA" id="ARBA00023136"/>
    </source>
</evidence>
<evidence type="ECO:0000256" key="4">
    <source>
        <dbReference type="ARBA" id="ARBA00013797"/>
    </source>
</evidence>
<keyword evidence="6 13" id="KW-0328">Glycosyltransferase</keyword>
<dbReference type="InterPro" id="IPR007704">
    <property type="entry name" value="PIG-M"/>
</dbReference>
<dbReference type="Proteomes" id="UP000002258">
    <property type="component" value="Chromosome 1"/>
</dbReference>
<evidence type="ECO:0000256" key="12">
    <source>
        <dbReference type="ARBA" id="ARBA00025399"/>
    </source>
</evidence>
<dbReference type="eggNOG" id="KOG3893">
    <property type="taxonomic scope" value="Eukaryota"/>
</dbReference>
<dbReference type="UniPathway" id="UPA00196"/>
<evidence type="ECO:0000256" key="5">
    <source>
        <dbReference type="ARBA" id="ARBA00022502"/>
    </source>
</evidence>
<dbReference type="InParanoid" id="A3GGM5"/>
<reference evidence="14 15" key="1">
    <citation type="journal article" date="2007" name="Nat. Biotechnol.">
        <title>Genome sequence of the lignocellulose-bioconverting and xylose-fermenting yeast Pichia stipitis.</title>
        <authorList>
            <person name="Jeffries T.W."/>
            <person name="Grigoriev I.V."/>
            <person name="Grimwood J."/>
            <person name="Laplaza J.M."/>
            <person name="Aerts A."/>
            <person name="Salamov A."/>
            <person name="Schmutz J."/>
            <person name="Lindquist E."/>
            <person name="Dehal P."/>
            <person name="Shapiro H."/>
            <person name="Jin Y.S."/>
            <person name="Passoth V."/>
            <person name="Richardson P.M."/>
        </authorList>
    </citation>
    <scope>NUCLEOTIDE SEQUENCE [LARGE SCALE GENOMIC DNA]</scope>
    <source>
        <strain evidence="15">ATCC 58785 / CBS 6054 / NBRC 10063 / NRRL Y-11545</strain>
    </source>
</reference>
<dbReference type="GO" id="GO:0005789">
    <property type="term" value="C:endoplasmic reticulum membrane"/>
    <property type="evidence" value="ECO:0007669"/>
    <property type="project" value="UniProtKB-SubCell"/>
</dbReference>
<keyword evidence="7 13" id="KW-0808">Transferase</keyword>
<dbReference type="GO" id="GO:0180041">
    <property type="term" value="F:dol-P-Man:GlcN-acyl-PI alpha-1,4-mannosyltransferase activity"/>
    <property type="evidence" value="ECO:0007669"/>
    <property type="project" value="EnsemblFungi"/>
</dbReference>
<comment type="subcellular location">
    <subcellularLocation>
        <location evidence="1 13">Endoplasmic reticulum membrane</location>
        <topology evidence="1 13">Multi-pass membrane protein</topology>
    </subcellularLocation>
</comment>
<dbReference type="KEGG" id="pic:PICST_34399"/>
<evidence type="ECO:0000256" key="2">
    <source>
        <dbReference type="ARBA" id="ARBA00004687"/>
    </source>
</evidence>
<comment type="caution">
    <text evidence="14">The sequence shown here is derived from an EMBL/GenBank/DDBJ whole genome shotgun (WGS) entry which is preliminary data.</text>
</comment>
<gene>
    <name evidence="14" type="primary">MNT45</name>
    <name evidence="14" type="ORF">PICST_34399</name>
</gene>
<accession>A3GGM5</accession>
<dbReference type="STRING" id="322104.A3GGM5"/>
<name>A3GGM5_PICST</name>
<sequence>MISTFHIQIIAILLRIGFFLFGLYQDKYLPVKYTDIDYLVFSDAARFVYEGQSPYLRETYRYTPLLSWLLVPNSWGEYWYSFGKILFMISDLVTGLFIVKLLPRNISKNKMLVLSSIWLLNPMVITISTRGSSESVLTVMIMASIYFLLRRDSIFLSAVWLGLAIHFKLYPIIYLPSILLYLSNKGKPLVNIPLVKLVNMKSITYLFFTVVTVAALNGLFYIHYGYEFLYHSYLYHFIRLDHRHNFSVYNVCLYYKSALAENVSNIESFAFIPQFLISTIAIPLVFAKKDLISGFFLQTLAFVTFNKVMTSQYFIWYLIFLPYFLSRTNLASKKHARKGIFILLLWIVSQGSWLYFAFQLEFLGKNTFDSGLLYSSIFFFLSNCWIISQFVDSICT</sequence>
<dbReference type="GO" id="GO:0006506">
    <property type="term" value="P:GPI anchor biosynthetic process"/>
    <property type="evidence" value="ECO:0007669"/>
    <property type="project" value="UniProtKB-UniPathway"/>
</dbReference>
<keyword evidence="15" id="KW-1185">Reference proteome</keyword>
<dbReference type="EC" id="2.4.1.-" evidence="13"/>
<feature type="transmembrane region" description="Helical" evidence="13">
    <location>
        <begin position="339"/>
        <end position="360"/>
    </location>
</feature>
<dbReference type="PANTHER" id="PTHR12886">
    <property type="entry name" value="PIG-M MANNOSYLTRANSFERASE"/>
    <property type="match status" value="1"/>
</dbReference>
<dbReference type="EMBL" id="AAVQ01000001">
    <property type="protein sequence ID" value="EAZ63551.1"/>
    <property type="molecule type" value="Genomic_DNA"/>
</dbReference>
<feature type="transmembrane region" description="Helical" evidence="13">
    <location>
        <begin position="78"/>
        <end position="99"/>
    </location>
</feature>
<keyword evidence="10 13" id="KW-1133">Transmembrane helix</keyword>